<keyword evidence="6" id="KW-1133">Transmembrane helix</keyword>
<protein>
    <submittedName>
        <fullName evidence="7">FG-GAP repeat protein</fullName>
    </submittedName>
</protein>
<feature type="transmembrane region" description="Helical" evidence="6">
    <location>
        <begin position="37"/>
        <end position="56"/>
    </location>
</feature>
<evidence type="ECO:0000256" key="4">
    <source>
        <dbReference type="ARBA" id="ARBA00023180"/>
    </source>
</evidence>
<dbReference type="SUPFAM" id="SSF69318">
    <property type="entry name" value="Integrin alpha N-terminal domain"/>
    <property type="match status" value="1"/>
</dbReference>
<dbReference type="Proteomes" id="UP001597261">
    <property type="component" value="Unassembled WGS sequence"/>
</dbReference>
<dbReference type="RefSeq" id="WP_381088461.1">
    <property type="nucleotide sequence ID" value="NZ_JBHUDX010000084.1"/>
</dbReference>
<dbReference type="Pfam" id="PF01839">
    <property type="entry name" value="FG-GAP"/>
    <property type="match status" value="4"/>
</dbReference>
<evidence type="ECO:0000256" key="3">
    <source>
        <dbReference type="ARBA" id="ARBA00022801"/>
    </source>
</evidence>
<feature type="region of interest" description="Disordered" evidence="5">
    <location>
        <begin position="1"/>
        <end position="27"/>
    </location>
</feature>
<dbReference type="PRINTS" id="PR01185">
    <property type="entry name" value="INTEGRINA"/>
</dbReference>
<keyword evidence="6" id="KW-0812">Transmembrane</keyword>
<dbReference type="InterPro" id="IPR028994">
    <property type="entry name" value="Integrin_alpha_N"/>
</dbReference>
<dbReference type="EMBL" id="JBHUDX010000084">
    <property type="protein sequence ID" value="MFD1661857.1"/>
    <property type="molecule type" value="Genomic_DNA"/>
</dbReference>
<name>A0ABW4IYU4_9ACTN</name>
<evidence type="ECO:0000256" key="6">
    <source>
        <dbReference type="SAM" id="Phobius"/>
    </source>
</evidence>
<keyword evidence="2" id="KW-0677">Repeat</keyword>
<evidence type="ECO:0000256" key="1">
    <source>
        <dbReference type="ARBA" id="ARBA00022729"/>
    </source>
</evidence>
<dbReference type="PROSITE" id="PS51470">
    <property type="entry name" value="FG_GAP"/>
    <property type="match status" value="1"/>
</dbReference>
<proteinExistence type="predicted"/>
<dbReference type="InterPro" id="IPR013519">
    <property type="entry name" value="Int_alpha_beta-p"/>
</dbReference>
<gene>
    <name evidence="7" type="ORF">ACFSL4_27625</name>
</gene>
<reference evidence="8" key="1">
    <citation type="journal article" date="2019" name="Int. J. Syst. Evol. Microbiol.">
        <title>The Global Catalogue of Microorganisms (GCM) 10K type strain sequencing project: providing services to taxonomists for standard genome sequencing and annotation.</title>
        <authorList>
            <consortium name="The Broad Institute Genomics Platform"/>
            <consortium name="The Broad Institute Genome Sequencing Center for Infectious Disease"/>
            <person name="Wu L."/>
            <person name="Ma J."/>
        </authorList>
    </citation>
    <scope>NUCLEOTIDE SEQUENCE [LARGE SCALE GENOMIC DNA]</scope>
    <source>
        <strain evidence="8">CGMCC 1.12470</strain>
    </source>
</reference>
<keyword evidence="6" id="KW-0472">Membrane</keyword>
<evidence type="ECO:0000313" key="8">
    <source>
        <dbReference type="Proteomes" id="UP001597261"/>
    </source>
</evidence>
<keyword evidence="3" id="KW-0378">Hydrolase</keyword>
<dbReference type="PANTHER" id="PTHR23221">
    <property type="entry name" value="GLYCOSYLPHOSPHATIDYLINOSITOL PHOSPHOLIPASE D"/>
    <property type="match status" value="1"/>
</dbReference>
<accession>A0ABW4IYU4</accession>
<dbReference type="Gene3D" id="2.130.10.130">
    <property type="entry name" value="Integrin alpha, N-terminal"/>
    <property type="match status" value="3"/>
</dbReference>
<comment type="caution">
    <text evidence="7">The sequence shown here is derived from an EMBL/GenBank/DDBJ whole genome shotgun (WGS) entry which is preliminary data.</text>
</comment>
<evidence type="ECO:0000313" key="7">
    <source>
        <dbReference type="EMBL" id="MFD1661857.1"/>
    </source>
</evidence>
<dbReference type="SMART" id="SM00191">
    <property type="entry name" value="Int_alpha"/>
    <property type="match status" value="7"/>
</dbReference>
<evidence type="ECO:0000256" key="5">
    <source>
        <dbReference type="SAM" id="MobiDB-lite"/>
    </source>
</evidence>
<dbReference type="PANTHER" id="PTHR23221:SF7">
    <property type="entry name" value="PHOSPHATIDYLINOSITOL-GLYCAN-SPECIFIC PHOSPHOLIPASE D"/>
    <property type="match status" value="1"/>
</dbReference>
<keyword evidence="8" id="KW-1185">Reference proteome</keyword>
<keyword evidence="4" id="KW-0325">Glycoprotein</keyword>
<sequence length="539" mass="53720">MAENEDGSKTLDQADEVADDGAASPARRRYRPKTWQVLAALLACTGVVTAVVLTAGSTAAKPYDFNGDGYPDLTIGIPGDTVNGHPRAGSVLVANGTSTGPAGTSLLVNQDSTGVPGSAEDDDSFGQSVASCDFDSNGYADLAVSSPLEAIDTTQGAGMLTVHYGGSSGINGSTTEAFTEDTAGYPGTVAWDEVFAYSLAAGDVNGDGYCDLAIGQPLDNAGGRSNAGTIKLMFGTSTGLNAADTIQIDQNTANVPGVPEAEDRFGEQLAIADVDGDGVGDLISATIGEQISGSSDRGSLHILYGPIENGAPAAGSYIDAGNVTGIGEFAGSALAVGHFNDDTYADVAVGVSDQEVGTKGAAGRFAVFYGSAQGLSAASRVKLFDQDSPGISGSPETEDYFASSLATGDFDGDGVDDLVIGMRSEAIGSATGSGASMILFGNATGGITTKGALWIDQDTTGVPGTVAVADHFGWTVGALDTDGNGRVEPLIGAPGNAAGTVTVLKVKPGTLESATAYAQSDLGGAAGADGDAFGIALAH</sequence>
<evidence type="ECO:0000256" key="2">
    <source>
        <dbReference type="ARBA" id="ARBA00022737"/>
    </source>
</evidence>
<organism evidence="7 8">
    <name type="scientific">Streptomyces caeni</name>
    <dbReference type="NCBI Taxonomy" id="2307231"/>
    <lineage>
        <taxon>Bacteria</taxon>
        <taxon>Bacillati</taxon>
        <taxon>Actinomycetota</taxon>
        <taxon>Actinomycetes</taxon>
        <taxon>Kitasatosporales</taxon>
        <taxon>Streptomycetaceae</taxon>
        <taxon>Streptomyces</taxon>
    </lineage>
</organism>
<dbReference type="InterPro" id="IPR013517">
    <property type="entry name" value="FG-GAP"/>
</dbReference>
<keyword evidence="1" id="KW-0732">Signal</keyword>
<dbReference type="InterPro" id="IPR000413">
    <property type="entry name" value="Integrin_alpha"/>
</dbReference>